<evidence type="ECO:0000259" key="2">
    <source>
        <dbReference type="Pfam" id="PF02668"/>
    </source>
</evidence>
<feature type="domain" description="TauD/TfdA-like" evidence="2">
    <location>
        <begin position="48"/>
        <end position="107"/>
    </location>
</feature>
<gene>
    <name evidence="3" type="primary">tas</name>
    <name evidence="3" type="ORF">SPIL2461_LOCUS1913</name>
</gene>
<evidence type="ECO:0000313" key="3">
    <source>
        <dbReference type="EMBL" id="CAE7203948.1"/>
    </source>
</evidence>
<organism evidence="3 4">
    <name type="scientific">Symbiodinium pilosum</name>
    <name type="common">Dinoflagellate</name>
    <dbReference type="NCBI Taxonomy" id="2952"/>
    <lineage>
        <taxon>Eukaryota</taxon>
        <taxon>Sar</taxon>
        <taxon>Alveolata</taxon>
        <taxon>Dinophyceae</taxon>
        <taxon>Suessiales</taxon>
        <taxon>Symbiodiniaceae</taxon>
        <taxon>Symbiodinium</taxon>
    </lineage>
</organism>
<dbReference type="Proteomes" id="UP000649617">
    <property type="component" value="Unassembled WGS sequence"/>
</dbReference>
<dbReference type="InterPro" id="IPR042098">
    <property type="entry name" value="TauD-like_sf"/>
</dbReference>
<name>A0A812JDQ4_SYMPI</name>
<sequence>MSWQHNRIRFHRQTSVLACEDAVAKDGKLRSDLRPYQSLWAALGTSKGTSKVQEMLEVVDAAVQHEAALAHRFPVQRGEALLLDNYRMLHGREGYAGETERKLWRVWFWTNESSGIPEGMPELGSVLDAEELAAQ</sequence>
<dbReference type="OrthoDB" id="408743at2759"/>
<dbReference type="Pfam" id="PF02668">
    <property type="entry name" value="TauD"/>
    <property type="match status" value="1"/>
</dbReference>
<comment type="caution">
    <text evidence="3">The sequence shown here is derived from an EMBL/GenBank/DDBJ whole genome shotgun (WGS) entry which is preliminary data.</text>
</comment>
<evidence type="ECO:0000313" key="4">
    <source>
        <dbReference type="Proteomes" id="UP000649617"/>
    </source>
</evidence>
<evidence type="ECO:0000256" key="1">
    <source>
        <dbReference type="ARBA" id="ARBA00023002"/>
    </source>
</evidence>
<proteinExistence type="predicted"/>
<dbReference type="InterPro" id="IPR003819">
    <property type="entry name" value="TauD/TfdA-like"/>
</dbReference>
<keyword evidence="4" id="KW-1185">Reference proteome</keyword>
<dbReference type="Gene3D" id="3.60.130.10">
    <property type="entry name" value="Clavaminate synthase-like"/>
    <property type="match status" value="1"/>
</dbReference>
<dbReference type="AlphaFoldDB" id="A0A812JDQ4"/>
<dbReference type="EMBL" id="CAJNIZ010001969">
    <property type="protein sequence ID" value="CAE7203948.1"/>
    <property type="molecule type" value="Genomic_DNA"/>
</dbReference>
<protein>
    <submittedName>
        <fullName evidence="3">Tas protein</fullName>
    </submittedName>
</protein>
<reference evidence="3" key="1">
    <citation type="submission" date="2021-02" db="EMBL/GenBank/DDBJ databases">
        <authorList>
            <person name="Dougan E. K."/>
            <person name="Rhodes N."/>
            <person name="Thang M."/>
            <person name="Chan C."/>
        </authorList>
    </citation>
    <scope>NUCLEOTIDE SEQUENCE</scope>
</reference>
<dbReference type="SUPFAM" id="SSF51197">
    <property type="entry name" value="Clavaminate synthase-like"/>
    <property type="match status" value="1"/>
</dbReference>
<accession>A0A812JDQ4</accession>
<dbReference type="GO" id="GO:0016491">
    <property type="term" value="F:oxidoreductase activity"/>
    <property type="evidence" value="ECO:0007669"/>
    <property type="project" value="UniProtKB-KW"/>
</dbReference>
<keyword evidence="1" id="KW-0560">Oxidoreductase</keyword>